<evidence type="ECO:0000313" key="2">
    <source>
        <dbReference type="EMBL" id="AHF78560.1"/>
    </source>
</evidence>
<dbReference type="HOGENOM" id="CLU_1617924_0_0_6"/>
<dbReference type="AlphaFoldDB" id="W0I268"/>
<accession>W0I268</accession>
<keyword evidence="3" id="KW-1185">Reference proteome</keyword>
<evidence type="ECO:0000256" key="1">
    <source>
        <dbReference type="SAM" id="MobiDB-lite"/>
    </source>
</evidence>
<reference evidence="2 3" key="1">
    <citation type="journal article" date="2014" name="Genome Biol. Evol.">
        <title>Genome degeneration and adaptation in a nascent stage of symbiosis.</title>
        <authorList>
            <person name="Oakeson K.F."/>
            <person name="Gil R."/>
            <person name="Clayton A.L."/>
            <person name="Dunn D.M."/>
            <person name="von Niederhausern A.C."/>
            <person name="Hamil C."/>
            <person name="Aoyagi A."/>
            <person name="Duval B."/>
            <person name="Baca A."/>
            <person name="Silva F.J."/>
            <person name="Vallier A."/>
            <person name="Jackson D.G."/>
            <person name="Latorre A."/>
            <person name="Weiss R.B."/>
            <person name="Heddi A."/>
            <person name="Moya A."/>
            <person name="Dale C."/>
        </authorList>
    </citation>
    <scope>NUCLEOTIDE SEQUENCE [LARGE SCALE GENOMIC DNA]</scope>
    <source>
        <strain evidence="2 3">HS1</strain>
    </source>
</reference>
<dbReference type="Proteomes" id="UP000019028">
    <property type="component" value="Chromosome"/>
</dbReference>
<dbReference type="KEGG" id="sod:Sant_3578"/>
<protein>
    <submittedName>
        <fullName evidence="2">Putative cell cycle regulator</fullName>
    </submittedName>
</protein>
<proteinExistence type="predicted"/>
<gene>
    <name evidence="2" type="primary">gcrA</name>
    <name evidence="2" type="ORF">Sant_3578</name>
</gene>
<sequence length="164" mass="18574">MSSRVKRHRAWGYTAGKASPRLGLHRGYSVTAPGAYPPRVKRHRTRGVPVAGTASPSWARRLPRERRKQHLRAGLHRFRIKRPFTRGTPSLSHQTPIYPWDPIAFASEVTTRERRVGQLGARSSSHRPEGMQPPPSEAQVGMTACDKRWRGYHAQPLFSIISLK</sequence>
<feature type="region of interest" description="Disordered" evidence="1">
    <location>
        <begin position="114"/>
        <end position="139"/>
    </location>
</feature>
<organism evidence="2 3">
    <name type="scientific">Sodalis praecaptivus</name>
    <dbReference type="NCBI Taxonomy" id="1239307"/>
    <lineage>
        <taxon>Bacteria</taxon>
        <taxon>Pseudomonadati</taxon>
        <taxon>Pseudomonadota</taxon>
        <taxon>Gammaproteobacteria</taxon>
        <taxon>Enterobacterales</taxon>
        <taxon>Bruguierivoracaceae</taxon>
        <taxon>Sodalis</taxon>
    </lineage>
</organism>
<dbReference type="EMBL" id="CP006569">
    <property type="protein sequence ID" value="AHF78560.1"/>
    <property type="molecule type" value="Genomic_DNA"/>
</dbReference>
<name>W0I268_9GAMM</name>
<evidence type="ECO:0000313" key="3">
    <source>
        <dbReference type="Proteomes" id="UP000019028"/>
    </source>
</evidence>